<name>A0AAV4R454_CAEEX</name>
<proteinExistence type="predicted"/>
<gene>
    <name evidence="1" type="ORF">CEXT_262471</name>
</gene>
<organism evidence="1 2">
    <name type="scientific">Caerostris extrusa</name>
    <name type="common">Bark spider</name>
    <name type="synonym">Caerostris bankana</name>
    <dbReference type="NCBI Taxonomy" id="172846"/>
    <lineage>
        <taxon>Eukaryota</taxon>
        <taxon>Metazoa</taxon>
        <taxon>Ecdysozoa</taxon>
        <taxon>Arthropoda</taxon>
        <taxon>Chelicerata</taxon>
        <taxon>Arachnida</taxon>
        <taxon>Araneae</taxon>
        <taxon>Araneomorphae</taxon>
        <taxon>Entelegynae</taxon>
        <taxon>Araneoidea</taxon>
        <taxon>Araneidae</taxon>
        <taxon>Caerostris</taxon>
    </lineage>
</organism>
<comment type="caution">
    <text evidence="1">The sequence shown here is derived from an EMBL/GenBank/DDBJ whole genome shotgun (WGS) entry which is preliminary data.</text>
</comment>
<dbReference type="Proteomes" id="UP001054945">
    <property type="component" value="Unassembled WGS sequence"/>
</dbReference>
<accession>A0AAV4R454</accession>
<protein>
    <submittedName>
        <fullName evidence="1">Uncharacterized protein</fullName>
    </submittedName>
</protein>
<keyword evidence="2" id="KW-1185">Reference proteome</keyword>
<dbReference type="EMBL" id="BPLR01007213">
    <property type="protein sequence ID" value="GIY15197.1"/>
    <property type="molecule type" value="Genomic_DNA"/>
</dbReference>
<evidence type="ECO:0000313" key="1">
    <source>
        <dbReference type="EMBL" id="GIY15197.1"/>
    </source>
</evidence>
<sequence>MNHKTVGYFYNYFISPFRRCVSRSSGTLGNPAMAKHRLSRRTLSKLFVCPFLPRTPPSEITELPRSPEDFLNVLFSGEHAFSGRIKKKSFSLFAETFCSEKKRENE</sequence>
<dbReference type="AlphaFoldDB" id="A0AAV4R454"/>
<reference evidence="1 2" key="1">
    <citation type="submission" date="2021-06" db="EMBL/GenBank/DDBJ databases">
        <title>Caerostris extrusa draft genome.</title>
        <authorList>
            <person name="Kono N."/>
            <person name="Arakawa K."/>
        </authorList>
    </citation>
    <scope>NUCLEOTIDE SEQUENCE [LARGE SCALE GENOMIC DNA]</scope>
</reference>
<evidence type="ECO:0000313" key="2">
    <source>
        <dbReference type="Proteomes" id="UP001054945"/>
    </source>
</evidence>